<accession>A0A9P1CKB9</accession>
<dbReference type="EMBL" id="CAMXCT010001785">
    <property type="protein sequence ID" value="CAI3993055.1"/>
    <property type="molecule type" value="Genomic_DNA"/>
</dbReference>
<evidence type="ECO:0000313" key="2">
    <source>
        <dbReference type="EMBL" id="CAL1146430.1"/>
    </source>
</evidence>
<keyword evidence="3" id="KW-1185">Reference proteome</keyword>
<evidence type="ECO:0000313" key="3">
    <source>
        <dbReference type="Proteomes" id="UP001152797"/>
    </source>
</evidence>
<sequence length="600" mass="62342">MTHAAALADQALSGAYAQRAARLPAWKVDREYKGDNNARLAAGVSIWARSGPVVHRFALRVTEAQAAHGYSAQDLGTLAKLAFTRSNGTARDPATTVSAAAMVIEALVRRNVLQHNSPDLIAKEAHLAAHSAGCSDHMLLLKTAVSALTDQEAALGASPSKIGEAAKNLALALAVAPPTGMNSSSKELISFRSAMYVAARAAARSTIRQQLTEQHGLPIFAREAVVQALLAARATGHPLGSQDMAELVGKTVVDISLKQGESSLPEILQMSLLALQPSALDLRAAAFAAALAVATEKVHQGVHPPLIRKEAQAVLEALPADVIGPVKSSLASEATIEAVAQHGPVDQLQHLGSLLREAAEWDPVTKPLPGAVASMAFPAAVHVAKRLAPLGMPGRSVEKTRAVVESLGLPKAEARRISLRAVAQVEAEVGSTWPDGCRQAGEMARKVVMAGIAPEKMGQDDLESGHAFLSLALPAALKAAVKAGPSDPEQMATCARSAAQGAMGTDAKTALQGEWITEAADLVAAEAAKTAVMEGQLPFQVTARAEKASAALRASSPESHHSDGMAAAKAILHHGLEVSADHSETARLVRPALGKIFGDW</sequence>
<evidence type="ECO:0000313" key="1">
    <source>
        <dbReference type="EMBL" id="CAI3993055.1"/>
    </source>
</evidence>
<gene>
    <name evidence="1" type="ORF">C1SCF055_LOCUS19837</name>
</gene>
<dbReference type="AlphaFoldDB" id="A0A9P1CKB9"/>
<proteinExistence type="predicted"/>
<dbReference type="Proteomes" id="UP001152797">
    <property type="component" value="Unassembled WGS sequence"/>
</dbReference>
<name>A0A9P1CKB9_9DINO</name>
<dbReference type="EMBL" id="CAMXCT020001785">
    <property type="protein sequence ID" value="CAL1146430.1"/>
    <property type="molecule type" value="Genomic_DNA"/>
</dbReference>
<protein>
    <submittedName>
        <fullName evidence="1">Uncharacterized protein</fullName>
    </submittedName>
</protein>
<dbReference type="EMBL" id="CAMXCT030001785">
    <property type="protein sequence ID" value="CAL4780367.1"/>
    <property type="molecule type" value="Genomic_DNA"/>
</dbReference>
<organism evidence="1">
    <name type="scientific">Cladocopium goreaui</name>
    <dbReference type="NCBI Taxonomy" id="2562237"/>
    <lineage>
        <taxon>Eukaryota</taxon>
        <taxon>Sar</taxon>
        <taxon>Alveolata</taxon>
        <taxon>Dinophyceae</taxon>
        <taxon>Suessiales</taxon>
        <taxon>Symbiodiniaceae</taxon>
        <taxon>Cladocopium</taxon>
    </lineage>
</organism>
<reference evidence="1" key="1">
    <citation type="submission" date="2022-10" db="EMBL/GenBank/DDBJ databases">
        <authorList>
            <person name="Chen Y."/>
            <person name="Dougan E. K."/>
            <person name="Chan C."/>
            <person name="Rhodes N."/>
            <person name="Thang M."/>
        </authorList>
    </citation>
    <scope>NUCLEOTIDE SEQUENCE</scope>
</reference>
<comment type="caution">
    <text evidence="1">The sequence shown here is derived from an EMBL/GenBank/DDBJ whole genome shotgun (WGS) entry which is preliminary data.</text>
</comment>
<reference evidence="2" key="2">
    <citation type="submission" date="2024-04" db="EMBL/GenBank/DDBJ databases">
        <authorList>
            <person name="Chen Y."/>
            <person name="Shah S."/>
            <person name="Dougan E. K."/>
            <person name="Thang M."/>
            <person name="Chan C."/>
        </authorList>
    </citation>
    <scope>NUCLEOTIDE SEQUENCE [LARGE SCALE GENOMIC DNA]</scope>
</reference>